<dbReference type="InterPro" id="IPR013083">
    <property type="entry name" value="Znf_RING/FYVE/PHD"/>
</dbReference>
<feature type="domain" description="RING-type" evidence="6">
    <location>
        <begin position="37"/>
        <end position="88"/>
    </location>
</feature>
<dbReference type="AlphaFoldDB" id="A0A9P9KSI4"/>
<dbReference type="PROSITE" id="PS50089">
    <property type="entry name" value="ZF_RING_2"/>
    <property type="match status" value="1"/>
</dbReference>
<keyword evidence="8" id="KW-1185">Reference proteome</keyword>
<dbReference type="InterPro" id="IPR001841">
    <property type="entry name" value="Znf_RING"/>
</dbReference>
<dbReference type="Gene3D" id="3.30.40.10">
    <property type="entry name" value="Zinc/RING finger domain, C3HC4 (zinc finger)"/>
    <property type="match status" value="1"/>
</dbReference>
<keyword evidence="2 4" id="KW-0863">Zinc-finger</keyword>
<evidence type="ECO:0000259" key="6">
    <source>
        <dbReference type="PROSITE" id="PS50089"/>
    </source>
</evidence>
<organism evidence="7 8">
    <name type="scientific">Fusarium redolens</name>
    <dbReference type="NCBI Taxonomy" id="48865"/>
    <lineage>
        <taxon>Eukaryota</taxon>
        <taxon>Fungi</taxon>
        <taxon>Dikarya</taxon>
        <taxon>Ascomycota</taxon>
        <taxon>Pezizomycotina</taxon>
        <taxon>Sordariomycetes</taxon>
        <taxon>Hypocreomycetidae</taxon>
        <taxon>Hypocreales</taxon>
        <taxon>Nectriaceae</taxon>
        <taxon>Fusarium</taxon>
        <taxon>Fusarium redolens species complex</taxon>
    </lineage>
</organism>
<dbReference type="InterPro" id="IPR018957">
    <property type="entry name" value="Znf_C3HC4_RING-type"/>
</dbReference>
<name>A0A9P9KSI4_FUSRE</name>
<sequence length="521" mass="57675">MFSPFKPLPEAFWPTIKKAIDKGTNTNSKNEAITPQCPICMENLPVKSFPTEAEIDAEVLLCGHVLCQPCRKQYEQSNPRTERCPVCRTPLYCRRCEAIAIPITIPKNGEGEGSRLPIILPEGTQRDLCPDCLATVEFHKNVEKGEWPANLDDLEPGFVSLFYHIVDDIEKNGDVATEGRVSEAIADTVLQEFTNMMTSRRCVTLQRGNAFRQTNGWYAENNEDQENSRMGVIERHHSPEPLARQLEREPVDIPPGVQFRPAERIVRASLQNGQFIPIFPRTAATHTDNTRQDSELQQSPFQRVGLPAYMHQNRNLANPAQPGMANGPFDIQDSTARPSAATQTSEAAQDHDMQGGNMEEPLDVEFWQDVVSQQRRNTIAATAGMATPAGPNDVRPSVTTNTRAARAARDRDMHGGNMQGPWAGARAAMPTPPRRRFVRPNAVTQTSRPAGPGSLQEAMDYADAHDALGDRRDYLVRASTTRRETGESSSPAFGASQTLSSMVLEDGDEEMLSTDQPASER</sequence>
<protein>
    <recommendedName>
        <fullName evidence="6">RING-type domain-containing protein</fullName>
    </recommendedName>
</protein>
<dbReference type="SMART" id="SM00184">
    <property type="entry name" value="RING"/>
    <property type="match status" value="1"/>
</dbReference>
<evidence type="ECO:0000313" key="7">
    <source>
        <dbReference type="EMBL" id="KAH7267704.1"/>
    </source>
</evidence>
<keyword evidence="1" id="KW-0479">Metal-binding</keyword>
<evidence type="ECO:0000256" key="5">
    <source>
        <dbReference type="SAM" id="MobiDB-lite"/>
    </source>
</evidence>
<keyword evidence="3" id="KW-0862">Zinc</keyword>
<feature type="region of interest" description="Disordered" evidence="5">
    <location>
        <begin position="315"/>
        <end position="358"/>
    </location>
</feature>
<dbReference type="EMBL" id="JAGMUX010000002">
    <property type="protein sequence ID" value="KAH7267704.1"/>
    <property type="molecule type" value="Genomic_DNA"/>
</dbReference>
<dbReference type="Proteomes" id="UP000720189">
    <property type="component" value="Unassembled WGS sequence"/>
</dbReference>
<reference evidence="7" key="1">
    <citation type="journal article" date="2021" name="Nat. Commun.">
        <title>Genetic determinants of endophytism in the Arabidopsis root mycobiome.</title>
        <authorList>
            <person name="Mesny F."/>
            <person name="Miyauchi S."/>
            <person name="Thiergart T."/>
            <person name="Pickel B."/>
            <person name="Atanasova L."/>
            <person name="Karlsson M."/>
            <person name="Huettel B."/>
            <person name="Barry K.W."/>
            <person name="Haridas S."/>
            <person name="Chen C."/>
            <person name="Bauer D."/>
            <person name="Andreopoulos W."/>
            <person name="Pangilinan J."/>
            <person name="LaButti K."/>
            <person name="Riley R."/>
            <person name="Lipzen A."/>
            <person name="Clum A."/>
            <person name="Drula E."/>
            <person name="Henrissat B."/>
            <person name="Kohler A."/>
            <person name="Grigoriev I.V."/>
            <person name="Martin F.M."/>
            <person name="Hacquard S."/>
        </authorList>
    </citation>
    <scope>NUCLEOTIDE SEQUENCE</scope>
    <source>
        <strain evidence="7">MPI-CAGE-AT-0023</strain>
    </source>
</reference>
<feature type="region of interest" description="Disordered" evidence="5">
    <location>
        <begin position="405"/>
        <end position="433"/>
    </location>
</feature>
<dbReference type="GeneID" id="70219549"/>
<evidence type="ECO:0000256" key="3">
    <source>
        <dbReference type="ARBA" id="ARBA00022833"/>
    </source>
</evidence>
<proteinExistence type="predicted"/>
<feature type="region of interest" description="Disordered" evidence="5">
    <location>
        <begin position="477"/>
        <end position="521"/>
    </location>
</feature>
<comment type="caution">
    <text evidence="7">The sequence shown here is derived from an EMBL/GenBank/DDBJ whole genome shotgun (WGS) entry which is preliminary data.</text>
</comment>
<dbReference type="GO" id="GO:0008270">
    <property type="term" value="F:zinc ion binding"/>
    <property type="evidence" value="ECO:0007669"/>
    <property type="project" value="UniProtKB-KW"/>
</dbReference>
<evidence type="ECO:0000313" key="8">
    <source>
        <dbReference type="Proteomes" id="UP000720189"/>
    </source>
</evidence>
<dbReference type="OrthoDB" id="654191at2759"/>
<evidence type="ECO:0000256" key="4">
    <source>
        <dbReference type="PROSITE-ProRule" id="PRU00175"/>
    </source>
</evidence>
<dbReference type="RefSeq" id="XP_046055523.1">
    <property type="nucleotide sequence ID" value="XM_046189595.1"/>
</dbReference>
<dbReference type="Pfam" id="PF00097">
    <property type="entry name" value="zf-C3HC4"/>
    <property type="match status" value="1"/>
</dbReference>
<feature type="compositionally biased region" description="Polar residues" evidence="5">
    <location>
        <begin position="332"/>
        <end position="347"/>
    </location>
</feature>
<gene>
    <name evidence="7" type="ORF">BKA55DRAFT_534473</name>
</gene>
<accession>A0A9P9KSI4</accession>
<evidence type="ECO:0000256" key="1">
    <source>
        <dbReference type="ARBA" id="ARBA00022723"/>
    </source>
</evidence>
<dbReference type="SUPFAM" id="SSF57850">
    <property type="entry name" value="RING/U-box"/>
    <property type="match status" value="1"/>
</dbReference>
<feature type="compositionally biased region" description="Basic and acidic residues" evidence="5">
    <location>
        <begin position="477"/>
        <end position="486"/>
    </location>
</feature>
<evidence type="ECO:0000256" key="2">
    <source>
        <dbReference type="ARBA" id="ARBA00022771"/>
    </source>
</evidence>